<dbReference type="EC" id="5.6.2.4" evidence="12"/>
<dbReference type="CDD" id="cd17920">
    <property type="entry name" value="DEXHc_RecQ"/>
    <property type="match status" value="1"/>
</dbReference>
<dbReference type="PROSITE" id="PS51192">
    <property type="entry name" value="HELICASE_ATP_BIND_1"/>
    <property type="match status" value="1"/>
</dbReference>
<keyword evidence="9" id="KW-0413">Isomerase</keyword>
<dbReference type="GO" id="GO:0009378">
    <property type="term" value="F:four-way junction helicase activity"/>
    <property type="evidence" value="ECO:0007669"/>
    <property type="project" value="TreeGrafter"/>
</dbReference>
<dbReference type="EMBL" id="ML004477">
    <property type="protein sequence ID" value="RKP29709.1"/>
    <property type="molecule type" value="Genomic_DNA"/>
</dbReference>
<evidence type="ECO:0000256" key="2">
    <source>
        <dbReference type="ARBA" id="ARBA00004123"/>
    </source>
</evidence>
<dbReference type="InterPro" id="IPR027417">
    <property type="entry name" value="P-loop_NTPase"/>
</dbReference>
<evidence type="ECO:0000259" key="14">
    <source>
        <dbReference type="PROSITE" id="PS51192"/>
    </source>
</evidence>
<dbReference type="Pfam" id="PF00270">
    <property type="entry name" value="DEAD"/>
    <property type="match status" value="1"/>
</dbReference>
<evidence type="ECO:0000313" key="17">
    <source>
        <dbReference type="Proteomes" id="UP000268321"/>
    </source>
</evidence>
<name>A0A4V1J2T8_9ASCO</name>
<dbReference type="GO" id="GO:0006260">
    <property type="term" value="P:DNA replication"/>
    <property type="evidence" value="ECO:0007669"/>
    <property type="project" value="InterPro"/>
</dbReference>
<dbReference type="InterPro" id="IPR036390">
    <property type="entry name" value="WH_DNA-bd_sf"/>
</dbReference>
<organism evidence="16 17">
    <name type="scientific">Metschnikowia bicuspidata</name>
    <dbReference type="NCBI Taxonomy" id="27322"/>
    <lineage>
        <taxon>Eukaryota</taxon>
        <taxon>Fungi</taxon>
        <taxon>Dikarya</taxon>
        <taxon>Ascomycota</taxon>
        <taxon>Saccharomycotina</taxon>
        <taxon>Pichiomycetes</taxon>
        <taxon>Metschnikowiaceae</taxon>
        <taxon>Metschnikowia</taxon>
    </lineage>
</organism>
<dbReference type="FunFam" id="3.40.50.300:FF:000296">
    <property type="entry name" value="ATP-dependent DNA helicase RecQ"/>
    <property type="match status" value="1"/>
</dbReference>
<feature type="non-terminal residue" evidence="16">
    <location>
        <position position="1094"/>
    </location>
</feature>
<dbReference type="InterPro" id="IPR002121">
    <property type="entry name" value="HRDC_dom"/>
</dbReference>
<dbReference type="GO" id="GO:0016787">
    <property type="term" value="F:hydrolase activity"/>
    <property type="evidence" value="ECO:0007669"/>
    <property type="project" value="UniProtKB-KW"/>
</dbReference>
<evidence type="ECO:0000256" key="11">
    <source>
        <dbReference type="ARBA" id="ARBA00034617"/>
    </source>
</evidence>
<dbReference type="PROSITE" id="PS00690">
    <property type="entry name" value="DEAH_ATP_HELICASE"/>
    <property type="match status" value="1"/>
</dbReference>
<dbReference type="InterPro" id="IPR036388">
    <property type="entry name" value="WH-like_DNA-bd_sf"/>
</dbReference>
<evidence type="ECO:0000256" key="1">
    <source>
        <dbReference type="ARBA" id="ARBA00001947"/>
    </source>
</evidence>
<evidence type="ECO:0000256" key="9">
    <source>
        <dbReference type="ARBA" id="ARBA00023235"/>
    </source>
</evidence>
<evidence type="ECO:0000256" key="5">
    <source>
        <dbReference type="ARBA" id="ARBA00022801"/>
    </source>
</evidence>
<dbReference type="Pfam" id="PF00271">
    <property type="entry name" value="Helicase_C"/>
    <property type="match status" value="1"/>
</dbReference>
<evidence type="ECO:0000256" key="3">
    <source>
        <dbReference type="ARBA" id="ARBA00005446"/>
    </source>
</evidence>
<dbReference type="Gene3D" id="3.40.50.300">
    <property type="entry name" value="P-loop containing nucleotide triphosphate hydrolases"/>
    <property type="match status" value="2"/>
</dbReference>
<dbReference type="InterPro" id="IPR004589">
    <property type="entry name" value="DNA_helicase_ATP-dep_RecQ"/>
</dbReference>
<evidence type="ECO:0000256" key="7">
    <source>
        <dbReference type="ARBA" id="ARBA00022840"/>
    </source>
</evidence>
<keyword evidence="5" id="KW-0378">Hydrolase</keyword>
<keyword evidence="10" id="KW-0539">Nucleus</keyword>
<protein>
    <recommendedName>
        <fullName evidence="12">DNA 3'-5' helicase</fullName>
        <ecNumber evidence="12">5.6.2.4</ecNumber>
    </recommendedName>
</protein>
<dbReference type="Gene3D" id="1.10.150.80">
    <property type="entry name" value="HRDC domain"/>
    <property type="match status" value="1"/>
</dbReference>
<dbReference type="Pfam" id="PF16124">
    <property type="entry name" value="RecQ_Zn_bind"/>
    <property type="match status" value="1"/>
</dbReference>
<sequence>KTSFLSNRPAKSPRSTPAAAFTADSDVAKLQNFIRLCEAKIELLQKRNVVHDSSSLSLDAKTLWVQNKFEPRMNALCGEIDLIRPYFTFLKPLIHPKTLLAITSDTSSSQSPPQAPLLVNSSPVRPVRETAAQSVFERISYNTVDRSVEHSIFVSDSLGAETVVVSLPPRDIGANIEEARRVVRESRARVAGGSASDDELEDDFGGEYLCGLVSTQESYADTDLSGFVVSDGEGHGDGSFADETYVVMQSVQGTQQDSELDEGWGGELSEIEPPEPIEQELQELLLGDEAAALESPVAIEISDDDFGVGADFTSQLNENRDQIVHIPSEDELDDDNLTALRELLHVKIEQSQRTLPQVVSDSDFSDDDDELLQLTKNALPESGAPDRRVLPGSKPFIDEIHAVLHRSFGLKSFRPNQLEAVVATLQGRDVFVLLPTGGGKSLCFQLPALVKGGKTCGVTVVVSPLISLMQDQVQHLQEKGIRAGMISSKGSTAERNETFKALTSGQLDLVYLSPEMINNSGRVQKIASKLHENDMLARVVVDEAHCVSSWGHDFRPDYKGLKFFKENFPNVPVMALTATASEKVCLDIIHNLQMRSPVMLKLSFNRVNLFYTVMNKPPAIYEWIRNYIHTSHRGETGIIYCHSKQSCETTAEKLNECGISCMYYHAGMGPDERLDVQLQWQHNRVQLICATIAFGMGIDKPDVRFVIHMYIPRSLEGYYQETGRAGRDGKPSECIMFYSYRDARSLQSLILRDQNLEEPARDTHLAKLRQVVQYCENKTDCRRRQVLHFFNETFDAKNCHRMCDNCSSDTVSVAKDVTEHCINIIKMVQLMQHGKVTVLHCQDVFKGARTKKILSLGHDDNPYYGAGKHLDRGGIERIFFELQSLNGLAEYQVMKGGFASTYVRLGSHAHVLLKGQHPITLSFAQNTAAVSASRARLVASGNGSRDSAGNPAGLESFRCTDSFVSARDYKLQEEQEKENMHWPGAAKTAVTPVVFRESSDGGSVYHALAELRKLRQLVLLEKGFARANYYVSDALLEEMAAKLPTNVKDFGKLQHYDKTQPSCFPDFKKLLAALARARKGTSSQKSASSTLSPF</sequence>
<feature type="domain" description="Helicase C-terminal" evidence="15">
    <location>
        <begin position="616"/>
        <end position="769"/>
    </location>
</feature>
<dbReference type="InterPro" id="IPR001650">
    <property type="entry name" value="Helicase_C-like"/>
</dbReference>
<keyword evidence="6 16" id="KW-0347">Helicase</keyword>
<comment type="subcellular location">
    <subcellularLocation>
        <location evidence="2">Nucleus</location>
    </subcellularLocation>
</comment>
<dbReference type="PROSITE" id="PS51194">
    <property type="entry name" value="HELICASE_CTER"/>
    <property type="match status" value="1"/>
</dbReference>
<dbReference type="SMART" id="SM00490">
    <property type="entry name" value="HELICc"/>
    <property type="match status" value="1"/>
</dbReference>
<dbReference type="GO" id="GO:0005634">
    <property type="term" value="C:nucleus"/>
    <property type="evidence" value="ECO:0007669"/>
    <property type="project" value="UniProtKB-SubCell"/>
</dbReference>
<dbReference type="InterPro" id="IPR018982">
    <property type="entry name" value="RQC_domain"/>
</dbReference>
<evidence type="ECO:0000259" key="13">
    <source>
        <dbReference type="PROSITE" id="PS50967"/>
    </source>
</evidence>
<dbReference type="GO" id="GO:0003677">
    <property type="term" value="F:DNA binding"/>
    <property type="evidence" value="ECO:0007669"/>
    <property type="project" value="UniProtKB-KW"/>
</dbReference>
<feature type="domain" description="HRDC" evidence="13">
    <location>
        <begin position="1001"/>
        <end position="1084"/>
    </location>
</feature>
<dbReference type="Proteomes" id="UP000268321">
    <property type="component" value="Unassembled WGS sequence"/>
</dbReference>
<evidence type="ECO:0000259" key="15">
    <source>
        <dbReference type="PROSITE" id="PS51194"/>
    </source>
</evidence>
<dbReference type="InterPro" id="IPR011545">
    <property type="entry name" value="DEAD/DEAH_box_helicase_dom"/>
</dbReference>
<dbReference type="InterPro" id="IPR032284">
    <property type="entry name" value="RecQ_Zn-bd"/>
</dbReference>
<dbReference type="NCBIfam" id="TIGR00614">
    <property type="entry name" value="recQ_fam"/>
    <property type="match status" value="1"/>
</dbReference>
<dbReference type="Pfam" id="PF09382">
    <property type="entry name" value="RQC"/>
    <property type="match status" value="1"/>
</dbReference>
<keyword evidence="7" id="KW-0067">ATP-binding</keyword>
<dbReference type="GO" id="GO:0005524">
    <property type="term" value="F:ATP binding"/>
    <property type="evidence" value="ECO:0007669"/>
    <property type="project" value="UniProtKB-KW"/>
</dbReference>
<dbReference type="InterPro" id="IPR002464">
    <property type="entry name" value="DNA/RNA_helicase_DEAH_CS"/>
</dbReference>
<evidence type="ECO:0000256" key="8">
    <source>
        <dbReference type="ARBA" id="ARBA00023125"/>
    </source>
</evidence>
<proteinExistence type="inferred from homology"/>
<keyword evidence="4" id="KW-0547">Nucleotide-binding</keyword>
<evidence type="ECO:0000256" key="6">
    <source>
        <dbReference type="ARBA" id="ARBA00022806"/>
    </source>
</evidence>
<gene>
    <name evidence="16" type="ORF">METBISCDRAFT_10837</name>
</gene>
<evidence type="ECO:0000256" key="10">
    <source>
        <dbReference type="ARBA" id="ARBA00023242"/>
    </source>
</evidence>
<dbReference type="SUPFAM" id="SSF52540">
    <property type="entry name" value="P-loop containing nucleoside triphosphate hydrolases"/>
    <property type="match status" value="1"/>
</dbReference>
<dbReference type="SMART" id="SM00956">
    <property type="entry name" value="RQC"/>
    <property type="match status" value="1"/>
</dbReference>
<dbReference type="GO" id="GO:0000729">
    <property type="term" value="P:DNA double-strand break processing"/>
    <property type="evidence" value="ECO:0007669"/>
    <property type="project" value="UniProtKB-ARBA"/>
</dbReference>
<dbReference type="GO" id="GO:0000724">
    <property type="term" value="P:double-strand break repair via homologous recombination"/>
    <property type="evidence" value="ECO:0007669"/>
    <property type="project" value="TreeGrafter"/>
</dbReference>
<feature type="non-terminal residue" evidence="16">
    <location>
        <position position="1"/>
    </location>
</feature>
<feature type="domain" description="Helicase ATP-binding" evidence="14">
    <location>
        <begin position="421"/>
        <end position="598"/>
    </location>
</feature>
<dbReference type="PANTHER" id="PTHR13710">
    <property type="entry name" value="DNA HELICASE RECQ FAMILY MEMBER"/>
    <property type="match status" value="1"/>
</dbReference>
<dbReference type="GO" id="GO:0043138">
    <property type="term" value="F:3'-5' DNA helicase activity"/>
    <property type="evidence" value="ECO:0007669"/>
    <property type="project" value="UniProtKB-EC"/>
</dbReference>
<dbReference type="SMART" id="SM00487">
    <property type="entry name" value="DEXDc"/>
    <property type="match status" value="1"/>
</dbReference>
<dbReference type="FunFam" id="3.40.50.300:FF:000340">
    <property type="entry name" value="Bloom syndrome, RecQ helicase"/>
    <property type="match status" value="1"/>
</dbReference>
<accession>A0A4V1J2T8</accession>
<dbReference type="PANTHER" id="PTHR13710:SF153">
    <property type="entry name" value="RECQ-LIKE DNA HELICASE BLM"/>
    <property type="match status" value="1"/>
</dbReference>
<evidence type="ECO:0000256" key="4">
    <source>
        <dbReference type="ARBA" id="ARBA00022741"/>
    </source>
</evidence>
<keyword evidence="17" id="KW-1185">Reference proteome</keyword>
<evidence type="ECO:0000313" key="16">
    <source>
        <dbReference type="EMBL" id="RKP29709.1"/>
    </source>
</evidence>
<keyword evidence="8" id="KW-0238">DNA-binding</keyword>
<dbReference type="OrthoDB" id="10261556at2759"/>
<dbReference type="InterPro" id="IPR014001">
    <property type="entry name" value="Helicase_ATP-bd"/>
</dbReference>
<comment type="cofactor">
    <cofactor evidence="1">
        <name>Zn(2+)</name>
        <dbReference type="ChEBI" id="CHEBI:29105"/>
    </cofactor>
</comment>
<dbReference type="GO" id="GO:0006312">
    <property type="term" value="P:mitotic recombination"/>
    <property type="evidence" value="ECO:0007669"/>
    <property type="project" value="UniProtKB-ARBA"/>
</dbReference>
<dbReference type="AlphaFoldDB" id="A0A4V1J2T8"/>
<dbReference type="GO" id="GO:0031422">
    <property type="term" value="C:RecQ family helicase-topoisomerase III complex"/>
    <property type="evidence" value="ECO:0007669"/>
    <property type="project" value="UniProtKB-ARBA"/>
</dbReference>
<comment type="catalytic activity">
    <reaction evidence="11">
        <text>Couples ATP hydrolysis with the unwinding of duplex DNA by translocating in the 3'-5' direction.</text>
        <dbReference type="EC" id="5.6.2.4"/>
    </reaction>
</comment>
<dbReference type="SUPFAM" id="SSF46785">
    <property type="entry name" value="Winged helix' DNA-binding domain"/>
    <property type="match status" value="1"/>
</dbReference>
<dbReference type="GO" id="GO:0005737">
    <property type="term" value="C:cytoplasm"/>
    <property type="evidence" value="ECO:0007669"/>
    <property type="project" value="TreeGrafter"/>
</dbReference>
<dbReference type="PROSITE" id="PS50967">
    <property type="entry name" value="HRDC"/>
    <property type="match status" value="1"/>
</dbReference>
<dbReference type="InterPro" id="IPR044876">
    <property type="entry name" value="HRDC_dom_sf"/>
</dbReference>
<reference evidence="17" key="1">
    <citation type="journal article" date="2018" name="Nat. Microbiol.">
        <title>Leveraging single-cell genomics to expand the fungal tree of life.</title>
        <authorList>
            <person name="Ahrendt S.R."/>
            <person name="Quandt C.A."/>
            <person name="Ciobanu D."/>
            <person name="Clum A."/>
            <person name="Salamov A."/>
            <person name="Andreopoulos B."/>
            <person name="Cheng J.F."/>
            <person name="Woyke T."/>
            <person name="Pelin A."/>
            <person name="Henrissat B."/>
            <person name="Reynolds N.K."/>
            <person name="Benny G.L."/>
            <person name="Smith M.E."/>
            <person name="James T.Y."/>
            <person name="Grigoriev I.V."/>
        </authorList>
    </citation>
    <scope>NUCLEOTIDE SEQUENCE [LARGE SCALE GENOMIC DNA]</scope>
    <source>
        <strain evidence="17">Baker2002</strain>
    </source>
</reference>
<dbReference type="Gene3D" id="1.10.10.10">
    <property type="entry name" value="Winged helix-like DNA-binding domain superfamily/Winged helix DNA-binding domain"/>
    <property type="match status" value="1"/>
</dbReference>
<dbReference type="CDD" id="cd18794">
    <property type="entry name" value="SF2_C_RecQ"/>
    <property type="match status" value="1"/>
</dbReference>
<evidence type="ECO:0000256" key="12">
    <source>
        <dbReference type="ARBA" id="ARBA00034808"/>
    </source>
</evidence>
<dbReference type="GO" id="GO:0031573">
    <property type="term" value="P:mitotic intra-S DNA damage checkpoint signaling"/>
    <property type="evidence" value="ECO:0007669"/>
    <property type="project" value="UniProtKB-ARBA"/>
</dbReference>
<comment type="similarity">
    <text evidence="3">Belongs to the helicase family. RecQ subfamily.</text>
</comment>